<evidence type="ECO:0000313" key="1">
    <source>
        <dbReference type="EMBL" id="RED57053.1"/>
    </source>
</evidence>
<sequence length="343" mass="38192">MSAKEITVPTDLCDAAGHLSPDSIGWARHPLIRCNVTGSPLRKKKWNYWCVTSPELLFSVTISHLDYAAVMFVYALDLRTLRFREQTVLAPLGGGCRLPDEVDASAGYSGKELTISFEELDDGTSGTRLRVEAPNFGGRGQALSADIFVRRPDGHETLNVVVPWSKTRYQFTSKQEALPAQGQVRWEGQTYALSEGEAFGCLDFGRGKWPYRANWNWAAASGKSTAGHTIGLNLGGQWTDGTGQTENGIVVNGRLTKIHEDVVWTYNRKRYMEPWTMRTSGSDRVSLVFEPLFERTAKTNALLIRSEVHQMIGRFRGRIVSEDGEAIVLDGLLGWAEDHSAHW</sequence>
<dbReference type="PANTHER" id="PTHR35868:SF3">
    <property type="entry name" value="DUF2804 DOMAIN-CONTAINING PROTEIN"/>
    <property type="match status" value="1"/>
</dbReference>
<gene>
    <name evidence="1" type="ORF">DFP98_13745</name>
</gene>
<dbReference type="Pfam" id="PF10974">
    <property type="entry name" value="DUF2804"/>
    <property type="match status" value="1"/>
</dbReference>
<dbReference type="PANTHER" id="PTHR35868">
    <property type="entry name" value="DUF2804 DOMAIN-CONTAINING PROTEIN-RELATED"/>
    <property type="match status" value="1"/>
</dbReference>
<proteinExistence type="predicted"/>
<dbReference type="Proteomes" id="UP000256977">
    <property type="component" value="Unassembled WGS sequence"/>
</dbReference>
<evidence type="ECO:0000313" key="2">
    <source>
        <dbReference type="Proteomes" id="UP000256977"/>
    </source>
</evidence>
<keyword evidence="2" id="KW-1185">Reference proteome</keyword>
<name>A0A3D9I5I1_9BACL</name>
<dbReference type="InterPro" id="IPR021243">
    <property type="entry name" value="DUF2804"/>
</dbReference>
<organism evidence="1 2">
    <name type="scientific">Cohnella phaseoli</name>
    <dbReference type="NCBI Taxonomy" id="456490"/>
    <lineage>
        <taxon>Bacteria</taxon>
        <taxon>Bacillati</taxon>
        <taxon>Bacillota</taxon>
        <taxon>Bacilli</taxon>
        <taxon>Bacillales</taxon>
        <taxon>Paenibacillaceae</taxon>
        <taxon>Cohnella</taxon>
    </lineage>
</organism>
<dbReference type="RefSeq" id="WP_116064777.1">
    <property type="nucleotide sequence ID" value="NZ_QRDZ01000037.1"/>
</dbReference>
<dbReference type="AlphaFoldDB" id="A0A3D9I5I1"/>
<dbReference type="EMBL" id="QRDZ01000037">
    <property type="protein sequence ID" value="RED57053.1"/>
    <property type="molecule type" value="Genomic_DNA"/>
</dbReference>
<accession>A0A3D9I5I1</accession>
<comment type="caution">
    <text evidence="1">The sequence shown here is derived from an EMBL/GenBank/DDBJ whole genome shotgun (WGS) entry which is preliminary data.</text>
</comment>
<dbReference type="OrthoDB" id="9762066at2"/>
<protein>
    <submittedName>
        <fullName evidence="1">Uncharacterized protein DUF2804</fullName>
    </submittedName>
</protein>
<reference evidence="1 2" key="1">
    <citation type="submission" date="2018-07" db="EMBL/GenBank/DDBJ databases">
        <title>Genomic Encyclopedia of Type Strains, Phase III (KMG-III): the genomes of soil and plant-associated and newly described type strains.</title>
        <authorList>
            <person name="Whitman W."/>
        </authorList>
    </citation>
    <scope>NUCLEOTIDE SEQUENCE [LARGE SCALE GENOMIC DNA]</scope>
    <source>
        <strain evidence="1 2">CECT 7287</strain>
    </source>
</reference>